<dbReference type="EMBL" id="JAOB01000010">
    <property type="protein sequence ID" value="EUA75200.1"/>
    <property type="molecule type" value="Genomic_DNA"/>
</dbReference>
<name>X8E5T2_MYCXE</name>
<reference evidence="2" key="1">
    <citation type="submission" date="2014-01" db="EMBL/GenBank/DDBJ databases">
        <authorList>
            <person name="Brown-Elliot B."/>
            <person name="Wallace R."/>
            <person name="Lenaerts A."/>
            <person name="Ordway D."/>
            <person name="DeGroote M.A."/>
            <person name="Parker T."/>
            <person name="Sizemore C."/>
            <person name="Tallon L.J."/>
            <person name="Sadzewicz L.K."/>
            <person name="Sengamalay N."/>
            <person name="Fraser C.M."/>
            <person name="Hine E."/>
            <person name="Shefchek K.A."/>
            <person name="Das S.P."/>
            <person name="Tettelin H."/>
        </authorList>
    </citation>
    <scope>NUCLEOTIDE SEQUENCE [LARGE SCALE GENOMIC DNA]</scope>
    <source>
        <strain evidence="2">4042</strain>
    </source>
</reference>
<proteinExistence type="predicted"/>
<sequence>MMDIGDKLAFGSYEDALRMVGWPPNREPRARRSARRASRCSPR</sequence>
<comment type="caution">
    <text evidence="2">The sequence shown here is derived from an EMBL/GenBank/DDBJ whole genome shotgun (WGS) entry which is preliminary data.</text>
</comment>
<dbReference type="AlphaFoldDB" id="X8E5T2"/>
<organism evidence="2">
    <name type="scientific">Mycobacterium xenopi 4042</name>
    <dbReference type="NCBI Taxonomy" id="1299334"/>
    <lineage>
        <taxon>Bacteria</taxon>
        <taxon>Bacillati</taxon>
        <taxon>Actinomycetota</taxon>
        <taxon>Actinomycetes</taxon>
        <taxon>Mycobacteriales</taxon>
        <taxon>Mycobacteriaceae</taxon>
        <taxon>Mycobacterium</taxon>
    </lineage>
</organism>
<evidence type="ECO:0000256" key="1">
    <source>
        <dbReference type="SAM" id="MobiDB-lite"/>
    </source>
</evidence>
<protein>
    <submittedName>
        <fullName evidence="2">Uncharacterized protein</fullName>
    </submittedName>
</protein>
<feature type="region of interest" description="Disordered" evidence="1">
    <location>
        <begin position="21"/>
        <end position="43"/>
    </location>
</feature>
<gene>
    <name evidence="2" type="ORF">I553_3092</name>
</gene>
<evidence type="ECO:0000313" key="2">
    <source>
        <dbReference type="EMBL" id="EUA75200.1"/>
    </source>
</evidence>
<accession>X8E5T2</accession>
<feature type="compositionally biased region" description="Basic residues" evidence="1">
    <location>
        <begin position="29"/>
        <end position="43"/>
    </location>
</feature>
<dbReference type="PATRIC" id="fig|1299334.3.peg.604"/>